<protein>
    <recommendedName>
        <fullName evidence="3">Mannitol repressor</fullName>
    </recommendedName>
</protein>
<proteinExistence type="predicted"/>
<dbReference type="SUPFAM" id="SSF158668">
    <property type="entry name" value="MtlR-like"/>
    <property type="match status" value="1"/>
</dbReference>
<keyword evidence="2" id="KW-1185">Reference proteome</keyword>
<dbReference type="RefSeq" id="WP_076373824.1">
    <property type="nucleotide sequence ID" value="NZ_FTMG01000006.1"/>
</dbReference>
<dbReference type="Pfam" id="PF05068">
    <property type="entry name" value="MtlR"/>
    <property type="match status" value="1"/>
</dbReference>
<sequence>MHTKISDLDKFIEGLPPGQKEAAREVVEFVSQLEQAIEKFDPEVLKDHRKLYELRDQLIEESDRGLCLFAVGRLEVILQDLLDKKLVGSKTFKKQLFGNNGALATLSSKIKMCYSLGLISKGYFNEIDNLRDVRNTFAHSDQPLNFESLAIDALCKKFQLFTAEPERANRARFISTFLYLTAGLMAEIRQCRPIAEKEELLTPKNIAHIGLVGKHFKNTLMGKETSVTGDLSSENQ</sequence>
<evidence type="ECO:0008006" key="3">
    <source>
        <dbReference type="Google" id="ProtNLM"/>
    </source>
</evidence>
<dbReference type="PANTHER" id="PTHR37941:SF1">
    <property type="entry name" value="FUMARASE E-RELATED"/>
    <property type="match status" value="1"/>
</dbReference>
<gene>
    <name evidence="1" type="ORF">HDF23_003047</name>
</gene>
<evidence type="ECO:0000313" key="1">
    <source>
        <dbReference type="EMBL" id="MBB6110291.1"/>
    </source>
</evidence>
<name>A0ABR6PKJ2_9SPHI</name>
<evidence type="ECO:0000313" key="2">
    <source>
        <dbReference type="Proteomes" id="UP000541583"/>
    </source>
</evidence>
<dbReference type="InterPro" id="IPR038026">
    <property type="entry name" value="MtlR-like_sf"/>
</dbReference>
<dbReference type="EMBL" id="JACHCB010000007">
    <property type="protein sequence ID" value="MBB6110291.1"/>
    <property type="molecule type" value="Genomic_DNA"/>
</dbReference>
<dbReference type="InterPro" id="IPR007761">
    <property type="entry name" value="MtlR-like"/>
</dbReference>
<comment type="caution">
    <text evidence="1">The sequence shown here is derived from an EMBL/GenBank/DDBJ whole genome shotgun (WGS) entry which is preliminary data.</text>
</comment>
<accession>A0ABR6PKJ2</accession>
<organism evidence="1 2">
    <name type="scientific">Mucilaginibacter lappiensis</name>
    <dbReference type="NCBI Taxonomy" id="354630"/>
    <lineage>
        <taxon>Bacteria</taxon>
        <taxon>Pseudomonadati</taxon>
        <taxon>Bacteroidota</taxon>
        <taxon>Sphingobacteriia</taxon>
        <taxon>Sphingobacteriales</taxon>
        <taxon>Sphingobacteriaceae</taxon>
        <taxon>Mucilaginibacter</taxon>
    </lineage>
</organism>
<dbReference type="Gene3D" id="1.20.120.330">
    <property type="entry name" value="Nucleotidyltransferases domain 2"/>
    <property type="match status" value="1"/>
</dbReference>
<dbReference type="PANTHER" id="PTHR37941">
    <property type="entry name" value="FUMARASE E-RELATED"/>
    <property type="match status" value="1"/>
</dbReference>
<reference evidence="1 2" key="1">
    <citation type="submission" date="2020-08" db="EMBL/GenBank/DDBJ databases">
        <title>Genomic Encyclopedia of Type Strains, Phase IV (KMG-V): Genome sequencing to study the core and pangenomes of soil and plant-associated prokaryotes.</title>
        <authorList>
            <person name="Whitman W."/>
        </authorList>
    </citation>
    <scope>NUCLEOTIDE SEQUENCE [LARGE SCALE GENOMIC DNA]</scope>
    <source>
        <strain evidence="1 2">ANJLi2</strain>
    </source>
</reference>
<dbReference type="Proteomes" id="UP000541583">
    <property type="component" value="Unassembled WGS sequence"/>
</dbReference>